<name>X1IGK3_9ZZZZ</name>
<reference evidence="1" key="1">
    <citation type="journal article" date="2014" name="Front. Microbiol.">
        <title>High frequency of phylogenetically diverse reductive dehalogenase-homologous genes in deep subseafloor sedimentary metagenomes.</title>
        <authorList>
            <person name="Kawai M."/>
            <person name="Futagami T."/>
            <person name="Toyoda A."/>
            <person name="Takaki Y."/>
            <person name="Nishi S."/>
            <person name="Hori S."/>
            <person name="Arai W."/>
            <person name="Tsubouchi T."/>
            <person name="Morono Y."/>
            <person name="Uchiyama I."/>
            <person name="Ito T."/>
            <person name="Fujiyama A."/>
            <person name="Inagaki F."/>
            <person name="Takami H."/>
        </authorList>
    </citation>
    <scope>NUCLEOTIDE SEQUENCE</scope>
    <source>
        <strain evidence="1">Expedition CK06-06</strain>
    </source>
</reference>
<accession>X1IGK3</accession>
<dbReference type="EMBL" id="BARU01034854">
    <property type="protein sequence ID" value="GAH68395.1"/>
    <property type="molecule type" value="Genomic_DNA"/>
</dbReference>
<organism evidence="1">
    <name type="scientific">marine sediment metagenome</name>
    <dbReference type="NCBI Taxonomy" id="412755"/>
    <lineage>
        <taxon>unclassified sequences</taxon>
        <taxon>metagenomes</taxon>
        <taxon>ecological metagenomes</taxon>
    </lineage>
</organism>
<proteinExistence type="predicted"/>
<sequence length="134" mass="15842">MSEIERKALEEIGKDFEHQKHKISNLQHLNFIKKGNKENPQVKLQIKRLDKNICPLCLNRINWDKLYTIISLHNKMINYLNKELAEIILGSELDEEAELTEEEREAIQKGKQLIKLYKAEKLDKKGNKVKNYDN</sequence>
<comment type="caution">
    <text evidence="1">The sequence shown here is derived from an EMBL/GenBank/DDBJ whole genome shotgun (WGS) entry which is preliminary data.</text>
</comment>
<gene>
    <name evidence="1" type="ORF">S03H2_54650</name>
</gene>
<dbReference type="AlphaFoldDB" id="X1IGK3"/>
<evidence type="ECO:0000313" key="1">
    <source>
        <dbReference type="EMBL" id="GAH68395.1"/>
    </source>
</evidence>
<protein>
    <submittedName>
        <fullName evidence="1">Uncharacterized protein</fullName>
    </submittedName>
</protein>